<keyword evidence="8" id="KW-0472">Membrane</keyword>
<evidence type="ECO:0000313" key="9">
    <source>
        <dbReference type="EMBL" id="KAL2833610.1"/>
    </source>
</evidence>
<dbReference type="PANTHER" id="PTHR24305:SF166">
    <property type="entry name" value="CYTOCHROME P450 12A4, MITOCHONDRIAL-RELATED"/>
    <property type="match status" value="1"/>
</dbReference>
<sequence length="512" mass="58166">MSIPILPAIALSSLLYASVLVIYRLWFSPIASFPGPLLAKCTFLYEFYYDWVRCGQFYIKIEELHKEYGPIIRITPSELHVREPLFYHDLYVTRAVRKSDAYRGFTQGAGFDDITAVSIPHDTHRAVRAALSPLFSPSGLRRVEHRVLACVRKLATRLEERVDMGVPVNLSDAFASFSTDVTSALFHEEPGTFLDEPTFNAAWWKMLTMGVVSVPLIMQLPWVARLVTTPILRFVTERSTNWRLWHDISRIRARALQKAIKPGCEDGEITTLTAFDGLVQDPLVSSMLGDKAFVRLSTLIQQAATHNPSQALSLLVYFLLQNPEHEAALRRALEPLFTKTSKNTTSNDRLLPSLHELENVPYLVACVREGLRIGSGNMKRIPRVFPDDEVVFHEWTIPRGIAVSMTPYWIHMDPDVFPIPHVFNPCRWLESSPEELALMNRYFIPFSKGSRVCLGKDVSYMQIYYTLALLFSPGFPQLNMYDTAEDDVKPALGLFFSIPRLDAKGLRVLLGR</sequence>
<evidence type="ECO:0000256" key="1">
    <source>
        <dbReference type="ARBA" id="ARBA00001971"/>
    </source>
</evidence>
<comment type="cofactor">
    <cofactor evidence="1">
        <name>heme</name>
        <dbReference type="ChEBI" id="CHEBI:30413"/>
    </cofactor>
</comment>
<evidence type="ECO:0000256" key="2">
    <source>
        <dbReference type="ARBA" id="ARBA00010617"/>
    </source>
</evidence>
<dbReference type="CDD" id="cd11062">
    <property type="entry name" value="CYP58-like"/>
    <property type="match status" value="1"/>
</dbReference>
<dbReference type="InterPro" id="IPR002403">
    <property type="entry name" value="Cyt_P450_E_grp-IV"/>
</dbReference>
<keyword evidence="6 7" id="KW-0408">Iron</keyword>
<dbReference type="Proteomes" id="UP001610446">
    <property type="component" value="Unassembled WGS sequence"/>
</dbReference>
<keyword evidence="8" id="KW-1133">Transmembrane helix</keyword>
<dbReference type="EMBL" id="JBFXLU010000238">
    <property type="protein sequence ID" value="KAL2833610.1"/>
    <property type="molecule type" value="Genomic_DNA"/>
</dbReference>
<feature type="transmembrane region" description="Helical" evidence="8">
    <location>
        <begin position="5"/>
        <end position="26"/>
    </location>
</feature>
<accession>A0ABR4J0U0</accession>
<dbReference type="InterPro" id="IPR017972">
    <property type="entry name" value="Cyt_P450_CS"/>
</dbReference>
<dbReference type="PROSITE" id="PS00086">
    <property type="entry name" value="CYTOCHROME_P450"/>
    <property type="match status" value="1"/>
</dbReference>
<dbReference type="SUPFAM" id="SSF48264">
    <property type="entry name" value="Cytochrome P450"/>
    <property type="match status" value="1"/>
</dbReference>
<evidence type="ECO:0000256" key="7">
    <source>
        <dbReference type="RuleBase" id="RU000461"/>
    </source>
</evidence>
<evidence type="ECO:0000256" key="3">
    <source>
        <dbReference type="ARBA" id="ARBA00022617"/>
    </source>
</evidence>
<evidence type="ECO:0000256" key="4">
    <source>
        <dbReference type="ARBA" id="ARBA00022723"/>
    </source>
</evidence>
<keyword evidence="5 7" id="KW-0560">Oxidoreductase</keyword>
<dbReference type="InterPro" id="IPR050121">
    <property type="entry name" value="Cytochrome_P450_monoxygenase"/>
</dbReference>
<dbReference type="InterPro" id="IPR001128">
    <property type="entry name" value="Cyt_P450"/>
</dbReference>
<dbReference type="Gene3D" id="1.10.630.10">
    <property type="entry name" value="Cytochrome P450"/>
    <property type="match status" value="1"/>
</dbReference>
<keyword evidence="3 7" id="KW-0349">Heme</keyword>
<evidence type="ECO:0000256" key="5">
    <source>
        <dbReference type="ARBA" id="ARBA00023002"/>
    </source>
</evidence>
<dbReference type="PRINTS" id="PR00465">
    <property type="entry name" value="EP450IV"/>
</dbReference>
<keyword evidence="4 7" id="KW-0479">Metal-binding</keyword>
<keyword evidence="10" id="KW-1185">Reference proteome</keyword>
<organism evidence="9 10">
    <name type="scientific">Aspergillus pseudoustus</name>
    <dbReference type="NCBI Taxonomy" id="1810923"/>
    <lineage>
        <taxon>Eukaryota</taxon>
        <taxon>Fungi</taxon>
        <taxon>Dikarya</taxon>
        <taxon>Ascomycota</taxon>
        <taxon>Pezizomycotina</taxon>
        <taxon>Eurotiomycetes</taxon>
        <taxon>Eurotiomycetidae</taxon>
        <taxon>Eurotiales</taxon>
        <taxon>Aspergillaceae</taxon>
        <taxon>Aspergillus</taxon>
        <taxon>Aspergillus subgen. Nidulantes</taxon>
    </lineage>
</organism>
<evidence type="ECO:0000256" key="6">
    <source>
        <dbReference type="ARBA" id="ARBA00023004"/>
    </source>
</evidence>
<gene>
    <name evidence="9" type="ORF">BJY01DRAFT_253409</name>
</gene>
<keyword evidence="8" id="KW-0812">Transmembrane</keyword>
<comment type="similarity">
    <text evidence="2 7">Belongs to the cytochrome P450 family.</text>
</comment>
<evidence type="ECO:0000256" key="8">
    <source>
        <dbReference type="SAM" id="Phobius"/>
    </source>
</evidence>
<dbReference type="InterPro" id="IPR036396">
    <property type="entry name" value="Cyt_P450_sf"/>
</dbReference>
<keyword evidence="7" id="KW-0503">Monooxygenase</keyword>
<dbReference type="PANTHER" id="PTHR24305">
    <property type="entry name" value="CYTOCHROME P450"/>
    <property type="match status" value="1"/>
</dbReference>
<evidence type="ECO:0000313" key="10">
    <source>
        <dbReference type="Proteomes" id="UP001610446"/>
    </source>
</evidence>
<name>A0ABR4J0U0_9EURO</name>
<dbReference type="Pfam" id="PF00067">
    <property type="entry name" value="p450"/>
    <property type="match status" value="1"/>
</dbReference>
<proteinExistence type="inferred from homology"/>
<protein>
    <submittedName>
        <fullName evidence="9">Cytochrome P450</fullName>
    </submittedName>
</protein>
<comment type="caution">
    <text evidence="9">The sequence shown here is derived from an EMBL/GenBank/DDBJ whole genome shotgun (WGS) entry which is preliminary data.</text>
</comment>
<reference evidence="9 10" key="1">
    <citation type="submission" date="2024-07" db="EMBL/GenBank/DDBJ databases">
        <title>Section-level genome sequencing and comparative genomics of Aspergillus sections Usti and Cavernicolus.</title>
        <authorList>
            <consortium name="Lawrence Berkeley National Laboratory"/>
            <person name="Nybo J.L."/>
            <person name="Vesth T.C."/>
            <person name="Theobald S."/>
            <person name="Frisvad J.C."/>
            <person name="Larsen T.O."/>
            <person name="Kjaerboelling I."/>
            <person name="Rothschild-Mancinelli K."/>
            <person name="Lyhne E.K."/>
            <person name="Kogle M.E."/>
            <person name="Barry K."/>
            <person name="Clum A."/>
            <person name="Na H."/>
            <person name="Ledsgaard L."/>
            <person name="Lin J."/>
            <person name="Lipzen A."/>
            <person name="Kuo A."/>
            <person name="Riley R."/>
            <person name="Mondo S."/>
            <person name="Labutti K."/>
            <person name="Haridas S."/>
            <person name="Pangalinan J."/>
            <person name="Salamov A.A."/>
            <person name="Simmons B.A."/>
            <person name="Magnuson J.K."/>
            <person name="Chen J."/>
            <person name="Drula E."/>
            <person name="Henrissat B."/>
            <person name="Wiebenga A."/>
            <person name="Lubbers R.J."/>
            <person name="Gomes A.C."/>
            <person name="Makela M.R."/>
            <person name="Stajich J."/>
            <person name="Grigoriev I.V."/>
            <person name="Mortensen U.H."/>
            <person name="De Vries R.P."/>
            <person name="Baker S.E."/>
            <person name="Andersen M.R."/>
        </authorList>
    </citation>
    <scope>NUCLEOTIDE SEQUENCE [LARGE SCALE GENOMIC DNA]</scope>
    <source>
        <strain evidence="9 10">CBS 123904</strain>
    </source>
</reference>